<name>A0A078ATC0_STYLE</name>
<keyword evidence="2" id="KW-1185">Reference proteome</keyword>
<organism evidence="1 2">
    <name type="scientific">Stylonychia lemnae</name>
    <name type="common">Ciliate</name>
    <dbReference type="NCBI Taxonomy" id="5949"/>
    <lineage>
        <taxon>Eukaryota</taxon>
        <taxon>Sar</taxon>
        <taxon>Alveolata</taxon>
        <taxon>Ciliophora</taxon>
        <taxon>Intramacronucleata</taxon>
        <taxon>Spirotrichea</taxon>
        <taxon>Stichotrichia</taxon>
        <taxon>Sporadotrichida</taxon>
        <taxon>Oxytrichidae</taxon>
        <taxon>Stylonychinae</taxon>
        <taxon>Stylonychia</taxon>
    </lineage>
</organism>
<dbReference type="AlphaFoldDB" id="A0A078ATC0"/>
<proteinExistence type="predicted"/>
<dbReference type="EMBL" id="CCKQ01013581">
    <property type="protein sequence ID" value="CDW85261.1"/>
    <property type="molecule type" value="Genomic_DNA"/>
</dbReference>
<sequence>MTLQNNLTKINSAKKYFKDKIRDKAYVKRMNQECLLLNTSERTPKFPQDRRKETCEILAEEVKGISRLVDLSELQDGQRNKRDIRKYCIEATRLIQLCKSRLNELKIKHILDNCLSRSQKQIRLVIEGFFILVQCRLVVA</sequence>
<reference evidence="1 2" key="1">
    <citation type="submission" date="2014-06" db="EMBL/GenBank/DDBJ databases">
        <authorList>
            <person name="Swart Estienne"/>
        </authorList>
    </citation>
    <scope>NUCLEOTIDE SEQUENCE [LARGE SCALE GENOMIC DNA]</scope>
    <source>
        <strain evidence="1 2">130c</strain>
    </source>
</reference>
<evidence type="ECO:0000313" key="2">
    <source>
        <dbReference type="Proteomes" id="UP000039865"/>
    </source>
</evidence>
<protein>
    <submittedName>
        <fullName evidence="1">Uncharacterized protein</fullName>
    </submittedName>
</protein>
<dbReference type="Proteomes" id="UP000039865">
    <property type="component" value="Unassembled WGS sequence"/>
</dbReference>
<accession>A0A078ATC0</accession>
<gene>
    <name evidence="1" type="primary">Contig7461.g377</name>
    <name evidence="1" type="ORF">STYLEM_14335</name>
</gene>
<evidence type="ECO:0000313" key="1">
    <source>
        <dbReference type="EMBL" id="CDW85261.1"/>
    </source>
</evidence>
<dbReference type="InParanoid" id="A0A078ATC0"/>